<dbReference type="SUPFAM" id="SSF53067">
    <property type="entry name" value="Actin-like ATPase domain"/>
    <property type="match status" value="2"/>
</dbReference>
<evidence type="ECO:0000313" key="6">
    <source>
        <dbReference type="Proteomes" id="UP000093080"/>
    </source>
</evidence>
<dbReference type="PROSITE" id="PS00329">
    <property type="entry name" value="HSP70_2"/>
    <property type="match status" value="1"/>
</dbReference>
<dbReference type="GO" id="GO:0005524">
    <property type="term" value="F:ATP binding"/>
    <property type="evidence" value="ECO:0007669"/>
    <property type="project" value="UniProtKB-KW"/>
</dbReference>
<dbReference type="CDD" id="cd10170">
    <property type="entry name" value="ASKHA_NBD_HSP70"/>
    <property type="match status" value="1"/>
</dbReference>
<dbReference type="AlphaFoldDB" id="A0A1B9F608"/>
<dbReference type="Pfam" id="PF00012">
    <property type="entry name" value="HSP70"/>
    <property type="match status" value="1"/>
</dbReference>
<gene>
    <name evidence="5" type="ORF">DBT_1124</name>
</gene>
<dbReference type="InterPro" id="IPR018181">
    <property type="entry name" value="Heat_shock_70_CS"/>
</dbReference>
<dbReference type="Proteomes" id="UP000093080">
    <property type="component" value="Unassembled WGS sequence"/>
</dbReference>
<comment type="caution">
    <text evidence="5">The sequence shown here is derived from an EMBL/GenBank/DDBJ whole genome shotgun (WGS) entry which is preliminary data.</text>
</comment>
<proteinExistence type="inferred from homology"/>
<name>A0A1B9F608_9BACT</name>
<comment type="similarity">
    <text evidence="1 4">Belongs to the heat shock protein 70 family.</text>
</comment>
<reference evidence="5 6" key="1">
    <citation type="submission" date="2016-06" db="EMBL/GenBank/DDBJ databases">
        <title>Respiratory ammonification of nitrate coupled to the oxidation of elemental sulfur in deep-sea autotrophic thermophilic bacteria.</title>
        <authorList>
            <person name="Slobodkina G.B."/>
            <person name="Mardanov A.V."/>
            <person name="Ravin N.V."/>
            <person name="Frolova A.A."/>
            <person name="Viryasiv M.B."/>
            <person name="Chernyh N.A."/>
            <person name="Bonch-Osmolovskaya E.A."/>
            <person name="Slobodkin A.I."/>
        </authorList>
    </citation>
    <scope>NUCLEOTIDE SEQUENCE [LARGE SCALE GENOMIC DNA]</scope>
    <source>
        <strain evidence="5 6">S69</strain>
    </source>
</reference>
<dbReference type="STRING" id="1156395.DBT_1124"/>
<accession>A0A1B9F608</accession>
<keyword evidence="2 4" id="KW-0547">Nucleotide-binding</keyword>
<dbReference type="Gene3D" id="3.30.420.40">
    <property type="match status" value="2"/>
</dbReference>
<keyword evidence="3 4" id="KW-0067">ATP-binding</keyword>
<evidence type="ECO:0000256" key="4">
    <source>
        <dbReference type="RuleBase" id="RU003322"/>
    </source>
</evidence>
<dbReference type="EMBL" id="MAGO01000005">
    <property type="protein sequence ID" value="OCC15377.1"/>
    <property type="molecule type" value="Genomic_DNA"/>
</dbReference>
<sequence length="552" mass="59701">MAPGEIAKKRLLPSFIYFPTKAEKDSGDLRLPWDPFGERVVGEYARQRGAETSGRLVSSSKSWLSFSGVDRTKAILPVDAAEDCPKISPVVAAATFLRHLKASWNYDLGKSLGELKDLDVTITIPASFDAVARDLSVQAARSAGLENVTLLEEPQAAFYAWLYQNRDSWKDLIRVGEVILVVDIGGGTTDFSLIQVKSEGGGIGLERIAVGRHLLLGGDNMDLALTEVILNEMAEAQRSFSLRQYNLVVQNVRAAKEALLEDPSKTEVAFSLPGPGRGLVGGTIRASLKRDVVEKVLMEGFFPECAFTDAPKDELQSGLMEFSLPYEKDYAITRHLAAFLNQNSDALPTHLLFNGGVFKATSLQSRIIKLLNKWLEAKGKSQISLLKPVDLDLSVGIGASAFSLARQGALWRIKGGITRSYYIGIEKAGPAIPGMPPKLMALCLVPEGAEEGSEFAIEGRTFGLVVGRPVSFPFLASSTRSGDAPGDLVPELGESIEPISQLESTLEAPGIAPGTVIPVTLKVKVTEIGTLEIYMVSEEKGLSFKMEFGVRE</sequence>
<evidence type="ECO:0000256" key="1">
    <source>
        <dbReference type="ARBA" id="ARBA00007381"/>
    </source>
</evidence>
<dbReference type="PATRIC" id="fig|1156395.6.peg.1139"/>
<evidence type="ECO:0000256" key="2">
    <source>
        <dbReference type="ARBA" id="ARBA00022741"/>
    </source>
</evidence>
<dbReference type="GO" id="GO:0140662">
    <property type="term" value="F:ATP-dependent protein folding chaperone"/>
    <property type="evidence" value="ECO:0007669"/>
    <property type="project" value="InterPro"/>
</dbReference>
<organism evidence="5 6">
    <name type="scientific">Dissulfuribacter thermophilus</name>
    <dbReference type="NCBI Taxonomy" id="1156395"/>
    <lineage>
        <taxon>Bacteria</taxon>
        <taxon>Pseudomonadati</taxon>
        <taxon>Thermodesulfobacteriota</taxon>
        <taxon>Dissulfuribacteria</taxon>
        <taxon>Dissulfuribacterales</taxon>
        <taxon>Dissulfuribacteraceae</taxon>
        <taxon>Dissulfuribacter</taxon>
    </lineage>
</organism>
<dbReference type="PANTHER" id="PTHR19375">
    <property type="entry name" value="HEAT SHOCK PROTEIN 70KDA"/>
    <property type="match status" value="1"/>
</dbReference>
<dbReference type="InterPro" id="IPR043129">
    <property type="entry name" value="ATPase_NBD"/>
</dbReference>
<evidence type="ECO:0000256" key="3">
    <source>
        <dbReference type="ARBA" id="ARBA00022840"/>
    </source>
</evidence>
<evidence type="ECO:0000313" key="5">
    <source>
        <dbReference type="EMBL" id="OCC15377.1"/>
    </source>
</evidence>
<keyword evidence="6" id="KW-1185">Reference proteome</keyword>
<protein>
    <submittedName>
        <fullName evidence="5">DnaK-related protein</fullName>
    </submittedName>
</protein>
<dbReference type="InterPro" id="IPR013126">
    <property type="entry name" value="Hsp_70_fam"/>
</dbReference>